<dbReference type="KEGG" id="psoj:PHYSODRAFT_472669"/>
<dbReference type="RefSeq" id="XP_009516939.1">
    <property type="nucleotide sequence ID" value="XM_009518644.1"/>
</dbReference>
<dbReference type="EMBL" id="JH159151">
    <property type="protein sequence ID" value="EGZ29664.1"/>
    <property type="molecule type" value="Genomic_DNA"/>
</dbReference>
<name>G4YHT7_PHYSP</name>
<dbReference type="AlphaFoldDB" id="G4YHT7"/>
<dbReference type="InParanoid" id="G4YHT7"/>
<feature type="non-terminal residue" evidence="2">
    <location>
        <position position="1"/>
    </location>
</feature>
<dbReference type="Proteomes" id="UP000002640">
    <property type="component" value="Unassembled WGS sequence"/>
</dbReference>
<dbReference type="GeneID" id="20654256"/>
<evidence type="ECO:0000313" key="2">
    <source>
        <dbReference type="EMBL" id="EGZ29664.1"/>
    </source>
</evidence>
<evidence type="ECO:0000256" key="1">
    <source>
        <dbReference type="SAM" id="MobiDB-lite"/>
    </source>
</evidence>
<evidence type="ECO:0000313" key="3">
    <source>
        <dbReference type="Proteomes" id="UP000002640"/>
    </source>
</evidence>
<feature type="region of interest" description="Disordered" evidence="1">
    <location>
        <begin position="31"/>
        <end position="51"/>
    </location>
</feature>
<reference evidence="2 3" key="1">
    <citation type="journal article" date="2006" name="Science">
        <title>Phytophthora genome sequences uncover evolutionary origins and mechanisms of pathogenesis.</title>
        <authorList>
            <person name="Tyler B.M."/>
            <person name="Tripathy S."/>
            <person name="Zhang X."/>
            <person name="Dehal P."/>
            <person name="Jiang R.H."/>
            <person name="Aerts A."/>
            <person name="Arredondo F.D."/>
            <person name="Baxter L."/>
            <person name="Bensasson D."/>
            <person name="Beynon J.L."/>
            <person name="Chapman J."/>
            <person name="Damasceno C.M."/>
            <person name="Dorrance A.E."/>
            <person name="Dou D."/>
            <person name="Dickerman A.W."/>
            <person name="Dubchak I.L."/>
            <person name="Garbelotto M."/>
            <person name="Gijzen M."/>
            <person name="Gordon S.G."/>
            <person name="Govers F."/>
            <person name="Grunwald N.J."/>
            <person name="Huang W."/>
            <person name="Ivors K.L."/>
            <person name="Jones R.W."/>
            <person name="Kamoun S."/>
            <person name="Krampis K."/>
            <person name="Lamour K.H."/>
            <person name="Lee M.K."/>
            <person name="McDonald W.H."/>
            <person name="Medina M."/>
            <person name="Meijer H.J."/>
            <person name="Nordberg E.K."/>
            <person name="Maclean D.J."/>
            <person name="Ospina-Giraldo M.D."/>
            <person name="Morris P.F."/>
            <person name="Phuntumart V."/>
            <person name="Putnam N.H."/>
            <person name="Rash S."/>
            <person name="Rose J.K."/>
            <person name="Sakihama Y."/>
            <person name="Salamov A.A."/>
            <person name="Savidor A."/>
            <person name="Scheuring C.F."/>
            <person name="Smith B.M."/>
            <person name="Sobral B.W."/>
            <person name="Terry A."/>
            <person name="Torto-Alalibo T.A."/>
            <person name="Win J."/>
            <person name="Xu Z."/>
            <person name="Zhang H."/>
            <person name="Grigoriev I.V."/>
            <person name="Rokhsar D.S."/>
            <person name="Boore J.L."/>
        </authorList>
    </citation>
    <scope>NUCLEOTIDE SEQUENCE [LARGE SCALE GENOMIC DNA]</scope>
    <source>
        <strain evidence="2 3">P6497</strain>
    </source>
</reference>
<proteinExistence type="predicted"/>
<accession>G4YHT7</accession>
<gene>
    <name evidence="2" type="ORF">PHYSODRAFT_472669</name>
</gene>
<protein>
    <submittedName>
        <fullName evidence="2">Uncharacterized protein</fullName>
    </submittedName>
</protein>
<keyword evidence="3" id="KW-1185">Reference proteome</keyword>
<sequence length="51" mass="6196">YLCNVVREGKEKTCYQIWYDDWDSGNTIPRHLLQQHKNRNRPPPSRLGKKR</sequence>
<organism evidence="2 3">
    <name type="scientific">Phytophthora sojae (strain P6497)</name>
    <name type="common">Soybean stem and root rot agent</name>
    <name type="synonym">Phytophthora megasperma f. sp. glycines</name>
    <dbReference type="NCBI Taxonomy" id="1094619"/>
    <lineage>
        <taxon>Eukaryota</taxon>
        <taxon>Sar</taxon>
        <taxon>Stramenopiles</taxon>
        <taxon>Oomycota</taxon>
        <taxon>Peronosporomycetes</taxon>
        <taxon>Peronosporales</taxon>
        <taxon>Peronosporaceae</taxon>
        <taxon>Phytophthora</taxon>
    </lineage>
</organism>